<keyword evidence="1" id="KW-0175">Coiled coil</keyword>
<dbReference type="InterPro" id="IPR041685">
    <property type="entry name" value="AAA_GajA/Old/RecF-like"/>
</dbReference>
<keyword evidence="3" id="KW-0067">ATP-binding</keyword>
<dbReference type="RefSeq" id="WP_216683565.1">
    <property type="nucleotide sequence ID" value="NZ_JAHLZN010000010.1"/>
</dbReference>
<reference evidence="3 4" key="1">
    <citation type="submission" date="2021-06" db="EMBL/GenBank/DDBJ databases">
        <title>Staphylococcus lentus K169 genome sequencing.</title>
        <authorList>
            <person name="Sundareshan S."/>
            <person name="Akhila D.S."/>
            <person name="Prachi D."/>
            <person name="Sivakumar R."/>
            <person name="Rajendhran J."/>
            <person name="Isloor S."/>
            <person name="Hegde N.R."/>
        </authorList>
    </citation>
    <scope>NUCLEOTIDE SEQUENCE [LARGE SCALE GENOMIC DNA]</scope>
    <source>
        <strain evidence="3 4">K169</strain>
    </source>
</reference>
<feature type="coiled-coil region" evidence="1">
    <location>
        <begin position="234"/>
        <end position="261"/>
    </location>
</feature>
<dbReference type="PANTHER" id="PTHR43581:SF4">
    <property type="entry name" value="ATP_GTP PHOSPHATASE"/>
    <property type="match status" value="1"/>
</dbReference>
<feature type="domain" description="Endonuclease GajA/Old nuclease/RecF-like AAA" evidence="2">
    <location>
        <begin position="1"/>
        <end position="382"/>
    </location>
</feature>
<evidence type="ECO:0000313" key="4">
    <source>
        <dbReference type="Proteomes" id="UP000770161"/>
    </source>
</evidence>
<evidence type="ECO:0000256" key="1">
    <source>
        <dbReference type="SAM" id="Coils"/>
    </source>
</evidence>
<accession>A0ABS6GW84</accession>
<dbReference type="InterPro" id="IPR051396">
    <property type="entry name" value="Bact_Antivir_Def_Nuclease"/>
</dbReference>
<sequence>MKLVKLYLKNFRGYKDIEIEFNRGLNLLIGRNDVGKSTILDALNIFFNDEAKIDITDCNNKSSNKVMQISCSFEIGENDLIVLDASNPTTLKKEYLLNKEGLLEVNKTINTNGKSITKANIQVSLNTYHPKINEQPLITLKQTVLKKILEKYKDEIEDYEKINKKKKADMRKEIFSILVNEQTEFEKTFINIKDIEDESLKTWVKLKEQLPIYNLFQSDRTNTDGDKEVQDPMKAITKEALKGLQSKLDEIRDEVVSKVEEIGHQTIEKLSEFDDEIASQLKTLPDLKGWDSVFKFNLDTDGDIPLNKRGSGVRRLILLSYFRAQAEKQIEESENTNIIYAIEEPETSQHPDYQKMIIESLSSIAEKENRQVFITTHTPEIAQMVDKDCLIMIKKSTDGYPYIITDEDVKTSEVIETLGILPTIHANLVICVEGKNDVSFLKNINNSVNEFKEIINLEDTDISIYEMGGSRLIDYINLNHFRESNIKEFHLYDNDVPKYKNKIDNLNQSNDGRRSGKITKLIEMENYIPIKLIEENFDCDLSMFKSEWNTFDVPKHLTNIVMQDIPDAKTREKAIKGKINSTLAKKVDAEMLKEHGVYGEIEFWFKEIRRIYDSTAAVKSHK</sequence>
<comment type="caution">
    <text evidence="3">The sequence shown here is derived from an EMBL/GenBank/DDBJ whole genome shotgun (WGS) entry which is preliminary data.</text>
</comment>
<evidence type="ECO:0000313" key="3">
    <source>
        <dbReference type="EMBL" id="MBU6113710.1"/>
    </source>
</evidence>
<dbReference type="PANTHER" id="PTHR43581">
    <property type="entry name" value="ATP/GTP PHOSPHATASE"/>
    <property type="match status" value="1"/>
</dbReference>
<feature type="coiled-coil region" evidence="1">
    <location>
        <begin position="142"/>
        <end position="169"/>
    </location>
</feature>
<dbReference type="Proteomes" id="UP000770161">
    <property type="component" value="Unassembled WGS sequence"/>
</dbReference>
<keyword evidence="3" id="KW-0547">Nucleotide-binding</keyword>
<protein>
    <submittedName>
        <fullName evidence="3">ATP-binding protein</fullName>
    </submittedName>
</protein>
<gene>
    <name evidence="3" type="ORF">KQ656_07050</name>
</gene>
<dbReference type="EMBL" id="JAHLZN010000010">
    <property type="protein sequence ID" value="MBU6113710.1"/>
    <property type="molecule type" value="Genomic_DNA"/>
</dbReference>
<name>A0ABS6GW84_MAMLE</name>
<organism evidence="3 4">
    <name type="scientific">Mammaliicoccus lentus</name>
    <name type="common">Staphylococcus lentus</name>
    <dbReference type="NCBI Taxonomy" id="42858"/>
    <lineage>
        <taxon>Bacteria</taxon>
        <taxon>Bacillati</taxon>
        <taxon>Bacillota</taxon>
        <taxon>Bacilli</taxon>
        <taxon>Bacillales</taxon>
        <taxon>Staphylococcaceae</taxon>
        <taxon>Mammaliicoccus</taxon>
    </lineage>
</organism>
<dbReference type="Pfam" id="PF13175">
    <property type="entry name" value="AAA_15"/>
    <property type="match status" value="1"/>
</dbReference>
<evidence type="ECO:0000259" key="2">
    <source>
        <dbReference type="Pfam" id="PF13175"/>
    </source>
</evidence>
<keyword evidence="4" id="KW-1185">Reference proteome</keyword>
<dbReference type="GO" id="GO:0005524">
    <property type="term" value="F:ATP binding"/>
    <property type="evidence" value="ECO:0007669"/>
    <property type="project" value="UniProtKB-KW"/>
</dbReference>
<proteinExistence type="predicted"/>